<evidence type="ECO:0000313" key="5">
    <source>
        <dbReference type="EMBL" id="MBD8019852.1"/>
    </source>
</evidence>
<proteinExistence type="predicted"/>
<dbReference type="InterPro" id="IPR008920">
    <property type="entry name" value="TF_FadR/GntR_C"/>
</dbReference>
<sequence length="245" mass="27330">MNLRRPTAAQRAYDILRRRILNLDLAPSARVDEVWAAAEVGMSRTPVREALQRLAADELLQLVSSGGYVVADINLNRIHQLFEAQHVLVRAIARLLTVRAQSSDLDLLEVATQVVDDAIRSEDAESIAEANSRLHILEARIAGNDYLLSLAEVVYTHLQRLAFLSFGGTSRPDAVYSKRLQEHYAEVHSDHWSHLRAVKAGDAAAAETIAVQHMELFRSRMLDYLGSDLIDGIDFSDLPSPNRSR</sequence>
<dbReference type="SUPFAM" id="SSF48008">
    <property type="entry name" value="GntR ligand-binding domain-like"/>
    <property type="match status" value="1"/>
</dbReference>
<dbReference type="SMART" id="SM00345">
    <property type="entry name" value="HTH_GNTR"/>
    <property type="match status" value="1"/>
</dbReference>
<dbReference type="SMART" id="SM00895">
    <property type="entry name" value="FCD"/>
    <property type="match status" value="1"/>
</dbReference>
<dbReference type="Proteomes" id="UP000651517">
    <property type="component" value="Unassembled WGS sequence"/>
</dbReference>
<dbReference type="InterPro" id="IPR000524">
    <property type="entry name" value="Tscrpt_reg_HTH_GntR"/>
</dbReference>
<evidence type="ECO:0000313" key="6">
    <source>
        <dbReference type="Proteomes" id="UP000651517"/>
    </source>
</evidence>
<dbReference type="Pfam" id="PF07729">
    <property type="entry name" value="FCD"/>
    <property type="match status" value="1"/>
</dbReference>
<evidence type="ECO:0000256" key="2">
    <source>
        <dbReference type="ARBA" id="ARBA00023125"/>
    </source>
</evidence>
<keyword evidence="1" id="KW-0805">Transcription regulation</keyword>
<dbReference type="SUPFAM" id="SSF46785">
    <property type="entry name" value="Winged helix' DNA-binding domain"/>
    <property type="match status" value="1"/>
</dbReference>
<organism evidence="5 6">
    <name type="scientific">Brevibacterium gallinarum</name>
    <dbReference type="NCBI Taxonomy" id="2762220"/>
    <lineage>
        <taxon>Bacteria</taxon>
        <taxon>Bacillati</taxon>
        <taxon>Actinomycetota</taxon>
        <taxon>Actinomycetes</taxon>
        <taxon>Micrococcales</taxon>
        <taxon>Brevibacteriaceae</taxon>
        <taxon>Brevibacterium</taxon>
    </lineage>
</organism>
<dbReference type="PANTHER" id="PTHR43537">
    <property type="entry name" value="TRANSCRIPTIONAL REGULATOR, GNTR FAMILY"/>
    <property type="match status" value="1"/>
</dbReference>
<feature type="domain" description="HTH gntR-type" evidence="4">
    <location>
        <begin position="6"/>
        <end position="73"/>
    </location>
</feature>
<keyword evidence="6" id="KW-1185">Reference proteome</keyword>
<evidence type="ECO:0000259" key="4">
    <source>
        <dbReference type="PROSITE" id="PS50949"/>
    </source>
</evidence>
<dbReference type="Gene3D" id="1.10.10.10">
    <property type="entry name" value="Winged helix-like DNA-binding domain superfamily/Winged helix DNA-binding domain"/>
    <property type="match status" value="1"/>
</dbReference>
<accession>A0ABR8WSE6</accession>
<dbReference type="InterPro" id="IPR011711">
    <property type="entry name" value="GntR_C"/>
</dbReference>
<keyword evidence="2" id="KW-0238">DNA-binding</keyword>
<reference evidence="5 6" key="1">
    <citation type="submission" date="2020-08" db="EMBL/GenBank/DDBJ databases">
        <title>A Genomic Blueprint of the Chicken Gut Microbiome.</title>
        <authorList>
            <person name="Gilroy R."/>
            <person name="Ravi A."/>
            <person name="Getino M."/>
            <person name="Pursley I."/>
            <person name="Horton D.L."/>
            <person name="Alikhan N.-F."/>
            <person name="Baker D."/>
            <person name="Gharbi K."/>
            <person name="Hall N."/>
            <person name="Watson M."/>
            <person name="Adriaenssens E.M."/>
            <person name="Foster-Nyarko E."/>
            <person name="Jarju S."/>
            <person name="Secka A."/>
            <person name="Antonio M."/>
            <person name="Oren A."/>
            <person name="Chaudhuri R."/>
            <person name="La Ragione R.M."/>
            <person name="Hildebrand F."/>
            <person name="Pallen M.J."/>
        </authorList>
    </citation>
    <scope>NUCLEOTIDE SEQUENCE [LARGE SCALE GENOMIC DNA]</scope>
    <source>
        <strain evidence="5 6">Re57</strain>
    </source>
</reference>
<dbReference type="InterPro" id="IPR036390">
    <property type="entry name" value="WH_DNA-bd_sf"/>
</dbReference>
<dbReference type="PANTHER" id="PTHR43537:SF45">
    <property type="entry name" value="GNTR FAMILY REGULATORY PROTEIN"/>
    <property type="match status" value="1"/>
</dbReference>
<protein>
    <submittedName>
        <fullName evidence="5">GntR family transcriptional regulator</fullName>
    </submittedName>
</protein>
<dbReference type="PROSITE" id="PS50949">
    <property type="entry name" value="HTH_GNTR"/>
    <property type="match status" value="1"/>
</dbReference>
<dbReference type="Pfam" id="PF00392">
    <property type="entry name" value="GntR"/>
    <property type="match status" value="1"/>
</dbReference>
<keyword evidence="3" id="KW-0804">Transcription</keyword>
<evidence type="ECO:0000256" key="1">
    <source>
        <dbReference type="ARBA" id="ARBA00023015"/>
    </source>
</evidence>
<gene>
    <name evidence="5" type="ORF">H9634_03520</name>
</gene>
<name>A0ABR8WSE6_9MICO</name>
<dbReference type="Gene3D" id="1.20.120.530">
    <property type="entry name" value="GntR ligand-binding domain-like"/>
    <property type="match status" value="1"/>
</dbReference>
<dbReference type="RefSeq" id="WP_191725389.1">
    <property type="nucleotide sequence ID" value="NZ_JACSPY010000002.1"/>
</dbReference>
<comment type="caution">
    <text evidence="5">The sequence shown here is derived from an EMBL/GenBank/DDBJ whole genome shotgun (WGS) entry which is preliminary data.</text>
</comment>
<dbReference type="EMBL" id="JACSPY010000002">
    <property type="protein sequence ID" value="MBD8019852.1"/>
    <property type="molecule type" value="Genomic_DNA"/>
</dbReference>
<evidence type="ECO:0000256" key="3">
    <source>
        <dbReference type="ARBA" id="ARBA00023163"/>
    </source>
</evidence>
<dbReference type="InterPro" id="IPR036388">
    <property type="entry name" value="WH-like_DNA-bd_sf"/>
</dbReference>